<organism evidence="2 3">
    <name type="scientific">Gordonia phage Archimedes</name>
    <dbReference type="NCBI Taxonomy" id="2759389"/>
    <lineage>
        <taxon>Viruses</taxon>
        <taxon>Duplodnaviria</taxon>
        <taxon>Heunggongvirae</taxon>
        <taxon>Uroviricota</taxon>
        <taxon>Caudoviricetes</taxon>
        <taxon>Archimedesvirus</taxon>
        <taxon>Archimedesvirus archimedes</taxon>
    </lineage>
</organism>
<protein>
    <submittedName>
        <fullName evidence="2">Uncharacterized protein</fullName>
    </submittedName>
</protein>
<dbReference type="GeneID" id="63742980"/>
<name>A0A7L7SH39_9CAUD</name>
<dbReference type="EMBL" id="MT771339">
    <property type="protein sequence ID" value="QOC55752.1"/>
    <property type="molecule type" value="Genomic_DNA"/>
</dbReference>
<sequence length="130" mass="14999">MNKFYDQWDESPIKEPESMNVTDPNERQSLWNQVAIELDPCVAVREKLSELARVLKTLGNTSPGDLYRGGRESHIDKLDMAAFQILGVWHRDQPLALSSAVREFLVEELAKYVEEVEDRMAIDRLVARLR</sequence>
<feature type="region of interest" description="Disordered" evidence="1">
    <location>
        <begin position="1"/>
        <end position="23"/>
    </location>
</feature>
<accession>A0A7L7SH39</accession>
<proteinExistence type="predicted"/>
<gene>
    <name evidence="2" type="primary">52</name>
    <name evidence="2" type="ORF">SEA_ARCHIMEDES_52</name>
</gene>
<dbReference type="KEGG" id="vg:63742980"/>
<dbReference type="Proteomes" id="UP000516653">
    <property type="component" value="Segment"/>
</dbReference>
<evidence type="ECO:0000313" key="2">
    <source>
        <dbReference type="EMBL" id="QOC55752.1"/>
    </source>
</evidence>
<reference evidence="2 3" key="1">
    <citation type="submission" date="2020-07" db="EMBL/GenBank/DDBJ databases">
        <authorList>
            <person name="Buterbaugh K.M."/>
            <person name="Dean A.J."/>
            <person name="Durmis N.D."/>
            <person name="Gonzalez I.M."/>
            <person name="Kowalski E.M."/>
            <person name="Mundorff O.G."/>
            <person name="Vimal D."/>
            <person name="Chamarti P.R."/>
            <person name="Xu J."/>
            <person name="Butela K.A."/>
            <person name="Garlena R.A."/>
            <person name="Russell D.A."/>
            <person name="Pope W.H."/>
            <person name="Jacobs-Sera D."/>
            <person name="Hatfull G.F."/>
        </authorList>
    </citation>
    <scope>NUCLEOTIDE SEQUENCE [LARGE SCALE GENOMIC DNA]</scope>
</reference>
<dbReference type="RefSeq" id="YP_010049661.1">
    <property type="nucleotide sequence ID" value="NC_054392.1"/>
</dbReference>
<evidence type="ECO:0000313" key="3">
    <source>
        <dbReference type="Proteomes" id="UP000516653"/>
    </source>
</evidence>
<evidence type="ECO:0000256" key="1">
    <source>
        <dbReference type="SAM" id="MobiDB-lite"/>
    </source>
</evidence>
<keyword evidence="3" id="KW-1185">Reference proteome</keyword>